<accession>A0ACC3YE24</accession>
<dbReference type="EMBL" id="VUJX02000012">
    <property type="protein sequence ID" value="KAL0930046.1"/>
    <property type="molecule type" value="Genomic_DNA"/>
</dbReference>
<name>A0ACC3YE24_COLTU</name>
<organism evidence="1 2">
    <name type="scientific">Colletotrichum truncatum</name>
    <name type="common">Anthracnose fungus</name>
    <name type="synonym">Colletotrichum capsici</name>
    <dbReference type="NCBI Taxonomy" id="5467"/>
    <lineage>
        <taxon>Eukaryota</taxon>
        <taxon>Fungi</taxon>
        <taxon>Dikarya</taxon>
        <taxon>Ascomycota</taxon>
        <taxon>Pezizomycotina</taxon>
        <taxon>Sordariomycetes</taxon>
        <taxon>Hypocreomycetidae</taxon>
        <taxon>Glomerellales</taxon>
        <taxon>Glomerellaceae</taxon>
        <taxon>Colletotrichum</taxon>
        <taxon>Colletotrichum truncatum species complex</taxon>
    </lineage>
</organism>
<sequence length="311" mass="33395">MVVVAVAGGTGDLGKAIVEALVHDGTHQVFVLTRKSATSPEVAGAQKLAINYNDIEETANALSSHAIDTIVSTLSVMGPSEQAQLDLIAAASRSSSTKRFIPSEWAGSLPDSTDEETASFMTLPLLRARRALAKTHLETTRVAIGLFMDYWGQPHIPSTLRPFSWGIDIASHRAVIPGTGNEQFTVTYSKDVARFAVKLVSDKNKWLIDSNISGSDTCLNEVLSLAERITGKKFSVHYDSVEDIRAGKATPLKNAPGYGVEDPAEEAAVMGAMALDGGFLIPQENRLNILYPDIEPVTIDHLLAVAWGNQP</sequence>
<reference evidence="1 2" key="1">
    <citation type="journal article" date="2020" name="Phytopathology">
        <title>Genome Sequence Resources of Colletotrichum truncatum, C. plurivorum, C. musicola, and C. sojae: Four Species Pathogenic to Soybean (Glycine max).</title>
        <authorList>
            <person name="Rogerio F."/>
            <person name="Boufleur T.R."/>
            <person name="Ciampi-Guillardi M."/>
            <person name="Sukno S.A."/>
            <person name="Thon M.R."/>
            <person name="Massola Junior N.S."/>
            <person name="Baroncelli R."/>
        </authorList>
    </citation>
    <scope>NUCLEOTIDE SEQUENCE [LARGE SCALE GENOMIC DNA]</scope>
    <source>
        <strain evidence="1 2">CMES1059</strain>
    </source>
</reference>
<comment type="caution">
    <text evidence="1">The sequence shown here is derived from an EMBL/GenBank/DDBJ whole genome shotgun (WGS) entry which is preliminary data.</text>
</comment>
<keyword evidence="2" id="KW-1185">Reference proteome</keyword>
<evidence type="ECO:0000313" key="2">
    <source>
        <dbReference type="Proteomes" id="UP000805649"/>
    </source>
</evidence>
<proteinExistence type="predicted"/>
<dbReference type="Proteomes" id="UP000805649">
    <property type="component" value="Unassembled WGS sequence"/>
</dbReference>
<evidence type="ECO:0000313" key="1">
    <source>
        <dbReference type="EMBL" id="KAL0930046.1"/>
    </source>
</evidence>
<gene>
    <name evidence="1" type="ORF">CTRU02_214866</name>
</gene>
<protein>
    <submittedName>
        <fullName evidence="1">NmrA-like family protein</fullName>
    </submittedName>
</protein>